<organism evidence="1 2">
    <name type="scientific">Mucuna pruriens</name>
    <name type="common">Velvet bean</name>
    <name type="synonym">Dolichos pruriens</name>
    <dbReference type="NCBI Taxonomy" id="157652"/>
    <lineage>
        <taxon>Eukaryota</taxon>
        <taxon>Viridiplantae</taxon>
        <taxon>Streptophyta</taxon>
        <taxon>Embryophyta</taxon>
        <taxon>Tracheophyta</taxon>
        <taxon>Spermatophyta</taxon>
        <taxon>Magnoliopsida</taxon>
        <taxon>eudicotyledons</taxon>
        <taxon>Gunneridae</taxon>
        <taxon>Pentapetalae</taxon>
        <taxon>rosids</taxon>
        <taxon>fabids</taxon>
        <taxon>Fabales</taxon>
        <taxon>Fabaceae</taxon>
        <taxon>Papilionoideae</taxon>
        <taxon>50 kb inversion clade</taxon>
        <taxon>NPAAA clade</taxon>
        <taxon>indigoferoid/millettioid clade</taxon>
        <taxon>Phaseoleae</taxon>
        <taxon>Mucuna</taxon>
    </lineage>
</organism>
<accession>A0A371G0G8</accession>
<proteinExistence type="predicted"/>
<comment type="caution">
    <text evidence="1">The sequence shown here is derived from an EMBL/GenBank/DDBJ whole genome shotgun (WGS) entry which is preliminary data.</text>
</comment>
<reference evidence="1" key="1">
    <citation type="submission" date="2018-05" db="EMBL/GenBank/DDBJ databases">
        <title>Draft genome of Mucuna pruriens seed.</title>
        <authorList>
            <person name="Nnadi N.E."/>
            <person name="Vos R."/>
            <person name="Hasami M.H."/>
            <person name="Devisetty U.K."/>
            <person name="Aguiy J.C."/>
        </authorList>
    </citation>
    <scope>NUCLEOTIDE SEQUENCE [LARGE SCALE GENOMIC DNA]</scope>
    <source>
        <strain evidence="1">JCA_2017</strain>
    </source>
</reference>
<gene>
    <name evidence="1" type="ORF">CR513_35012</name>
</gene>
<protein>
    <submittedName>
        <fullName evidence="1">Uncharacterized protein</fullName>
    </submittedName>
</protein>
<name>A0A371G0G8_MUCPR</name>
<evidence type="ECO:0000313" key="1">
    <source>
        <dbReference type="EMBL" id="RDX84002.1"/>
    </source>
</evidence>
<dbReference type="AlphaFoldDB" id="A0A371G0G8"/>
<dbReference type="Proteomes" id="UP000257109">
    <property type="component" value="Unassembled WGS sequence"/>
</dbReference>
<sequence length="149" mass="17743">MGVKIVISNGDLEEETYMDQSYRSVIFYLENKVFKLEKSFVKLLKNINANVNQSKYMSIIGRLFNVVNSLCLMFTRNSSNDYEHAIERIMRYLKMNMNLGLLHYRRFLVVLEDYSKVINGYVFNLFERKISLKSKKQTLLAQYYYGVRK</sequence>
<keyword evidence="2" id="KW-1185">Reference proteome</keyword>
<dbReference type="EMBL" id="QJKJ01007179">
    <property type="protein sequence ID" value="RDX84002.1"/>
    <property type="molecule type" value="Genomic_DNA"/>
</dbReference>
<evidence type="ECO:0000313" key="2">
    <source>
        <dbReference type="Proteomes" id="UP000257109"/>
    </source>
</evidence>
<feature type="non-terminal residue" evidence="1">
    <location>
        <position position="1"/>
    </location>
</feature>